<dbReference type="KEGG" id="kne:92181431"/>
<evidence type="ECO:0000313" key="4">
    <source>
        <dbReference type="EMBL" id="KAK8853466.1"/>
    </source>
</evidence>
<accession>A0AAW0YZ31</accession>
<name>A0AAW0YZ31_9TREE</name>
<organism evidence="4 5">
    <name type="scientific">Kwoniella newhampshirensis</name>
    <dbReference type="NCBI Taxonomy" id="1651941"/>
    <lineage>
        <taxon>Eukaryota</taxon>
        <taxon>Fungi</taxon>
        <taxon>Dikarya</taxon>
        <taxon>Basidiomycota</taxon>
        <taxon>Agaricomycotina</taxon>
        <taxon>Tremellomycetes</taxon>
        <taxon>Tremellales</taxon>
        <taxon>Cryptococcaceae</taxon>
        <taxon>Kwoniella</taxon>
    </lineage>
</organism>
<dbReference type="InterPro" id="IPR000182">
    <property type="entry name" value="GNAT_dom"/>
</dbReference>
<dbReference type="GO" id="GO:0008080">
    <property type="term" value="F:N-acetyltransferase activity"/>
    <property type="evidence" value="ECO:0007669"/>
    <property type="project" value="InterPro"/>
</dbReference>
<dbReference type="PROSITE" id="PS51186">
    <property type="entry name" value="GNAT"/>
    <property type="match status" value="1"/>
</dbReference>
<proteinExistence type="predicted"/>
<dbReference type="CDD" id="cd04301">
    <property type="entry name" value="NAT_SF"/>
    <property type="match status" value="1"/>
</dbReference>
<dbReference type="AlphaFoldDB" id="A0AAW0YZ31"/>
<reference evidence="4 5" key="1">
    <citation type="journal article" date="2024" name="bioRxiv">
        <title>Comparative genomics of Cryptococcus and Kwoniella reveals pathogenesis evolution and contrasting karyotype dynamics via intercentromeric recombination or chromosome fusion.</title>
        <authorList>
            <person name="Coelho M.A."/>
            <person name="David-Palma M."/>
            <person name="Shea T."/>
            <person name="Bowers K."/>
            <person name="McGinley-Smith S."/>
            <person name="Mohammad A.W."/>
            <person name="Gnirke A."/>
            <person name="Yurkov A.M."/>
            <person name="Nowrousian M."/>
            <person name="Sun S."/>
            <person name="Cuomo C.A."/>
            <person name="Heitman J."/>
        </authorList>
    </citation>
    <scope>NUCLEOTIDE SEQUENCE [LARGE SCALE GENOMIC DNA]</scope>
    <source>
        <strain evidence="4 5">CBS 13917</strain>
    </source>
</reference>
<evidence type="ECO:0000313" key="5">
    <source>
        <dbReference type="Proteomes" id="UP001388673"/>
    </source>
</evidence>
<keyword evidence="5" id="KW-1185">Reference proteome</keyword>
<dbReference type="PANTHER" id="PTHR13947:SF37">
    <property type="entry name" value="LD18367P"/>
    <property type="match status" value="1"/>
</dbReference>
<dbReference type="Proteomes" id="UP001388673">
    <property type="component" value="Unassembled WGS sequence"/>
</dbReference>
<dbReference type="GeneID" id="92181431"/>
<comment type="caution">
    <text evidence="4">The sequence shown here is derived from an EMBL/GenBank/DDBJ whole genome shotgun (WGS) entry which is preliminary data.</text>
</comment>
<dbReference type="Gene3D" id="3.40.630.30">
    <property type="match status" value="1"/>
</dbReference>
<dbReference type="PANTHER" id="PTHR13947">
    <property type="entry name" value="GNAT FAMILY N-ACETYLTRANSFERASE"/>
    <property type="match status" value="1"/>
</dbReference>
<feature type="domain" description="N-acetyltransferase" evidence="3">
    <location>
        <begin position="67"/>
        <end position="238"/>
    </location>
</feature>
<sequence length="263" mass="28834">MEETIASADAKFGEREGLSKNASASVEDMAEKAGIVIEKVSKDELPSYASRLAAIVSHHMSLGMSTYFTHPYTLSSALRIFTSLSNVIIDPDPTTCPPSFPPPLGGVILFVAKLVDRASALDSIDMEGNPTRHPEVVGSVQLAFASMPNGAFRSEVRKMLVDVRYGGRGIGKILLRTLEDEARKWGSTVCMLDTEQHSFGERLYRSCGWTELGVLPRFHWPPDKSEKRNTVYFYKHLDEGDGAEETKKTNGDGNGKTITETSS</sequence>
<gene>
    <name evidence="4" type="ORF">IAR55_004173</name>
</gene>
<evidence type="ECO:0000259" key="3">
    <source>
        <dbReference type="PROSITE" id="PS51186"/>
    </source>
</evidence>
<dbReference type="RefSeq" id="XP_066802652.1">
    <property type="nucleotide sequence ID" value="XM_066947273.1"/>
</dbReference>
<dbReference type="SUPFAM" id="SSF55729">
    <property type="entry name" value="Acyl-CoA N-acyltransferases (Nat)"/>
    <property type="match status" value="1"/>
</dbReference>
<dbReference type="EMBL" id="JBCAWK010000007">
    <property type="protein sequence ID" value="KAK8853466.1"/>
    <property type="molecule type" value="Genomic_DNA"/>
</dbReference>
<feature type="region of interest" description="Disordered" evidence="2">
    <location>
        <begin position="242"/>
        <end position="263"/>
    </location>
</feature>
<keyword evidence="1" id="KW-0808">Transferase</keyword>
<dbReference type="Pfam" id="PF00583">
    <property type="entry name" value="Acetyltransf_1"/>
    <property type="match status" value="1"/>
</dbReference>
<evidence type="ECO:0000256" key="2">
    <source>
        <dbReference type="SAM" id="MobiDB-lite"/>
    </source>
</evidence>
<dbReference type="InterPro" id="IPR016181">
    <property type="entry name" value="Acyl_CoA_acyltransferase"/>
</dbReference>
<protein>
    <recommendedName>
        <fullName evidence="3">N-acetyltransferase domain-containing protein</fullName>
    </recommendedName>
</protein>
<dbReference type="InterPro" id="IPR050769">
    <property type="entry name" value="NAT_camello-type"/>
</dbReference>
<evidence type="ECO:0000256" key="1">
    <source>
        <dbReference type="ARBA" id="ARBA00022679"/>
    </source>
</evidence>